<gene>
    <name evidence="1" type="ORF">ELAC_0734</name>
</gene>
<dbReference type="OrthoDB" id="19613at2"/>
<sequence>MSGYSKKDVIRLKLLLLNILFFFVVPLTPPALGAEAPKVNLEDFIEQGVYVDLKEPEFSDGTLKSCKGGVISAPNIRIQGTCISYTKTEEGTQITAEGNLLVQFFNWAFTGDRLVFNLETNTGTIEEGRCSTEPWFLGGKIIRLESDGSYTLFDGYVTTSQTACHEWEILIDSARLDQCKDLSCRDVTFKIMRVPMLWIPKFKINLDTIFDSPIKYTVRFGGQEGAKLGLSYEIFSWKRLKTFLRLDWRLNRGLGGGIETDWSTKDRRHSFQSISYIANDNSISNPHEKTRYRLKGVYLGDLPDDKTSVKFSYDKLSDKDMAEDYYDESFKIDEPGRTELYIHHEEYDWVSNFLTRVQINDFQSLKQELPTFSAALRPFNIFNTGLISNYSFKLSYLDYDYARSLQNVSDYHSTRYELNQEFYRPITLNSAGTITPSAALNAIYYGDSPTGTPKELLSGIFGLNWNMQMWKRYNNLKHVVSPYLDYTYITFPTTDPARHYIFDIDDGWYRLNTLKFGVQNALYFKNREQCIKKAFDLDIYSYAFFNTETIPDPIPRLYFKAATRLFENVNHFYTLVLNLERKQIDSFDWRIEWTISSDLAFATEWRTRGPASWRKVDSENFILESYRPYEELIHSSLSDERDTLLYHIYYRFSDNLAVDIQSRTGWRRKHEPSYNEYQIDLHTSLGSFWNLKISYQHREDDQRLAFYFKLSADRPSKRDCRPVPCIEF</sequence>
<evidence type="ECO:0000313" key="1">
    <source>
        <dbReference type="EMBL" id="CRX38086.1"/>
    </source>
</evidence>
<name>A0A0H5DNV8_9BACT</name>
<dbReference type="PANTHER" id="PTHR30189:SF1">
    <property type="entry name" value="LPS-ASSEMBLY PROTEIN LPTD"/>
    <property type="match status" value="1"/>
</dbReference>
<dbReference type="PANTHER" id="PTHR30189">
    <property type="entry name" value="LPS-ASSEMBLY PROTEIN"/>
    <property type="match status" value="1"/>
</dbReference>
<dbReference type="RefSeq" id="WP_098037939.1">
    <property type="nucleotide sequence ID" value="NZ_CWGJ01000011.1"/>
</dbReference>
<keyword evidence="2" id="KW-1185">Reference proteome</keyword>
<accession>A0A0H5DNV8</accession>
<dbReference type="EMBL" id="CWGJ01000011">
    <property type="protein sequence ID" value="CRX38086.1"/>
    <property type="molecule type" value="Genomic_DNA"/>
</dbReference>
<proteinExistence type="predicted"/>
<dbReference type="Proteomes" id="UP000220251">
    <property type="component" value="Unassembled WGS sequence"/>
</dbReference>
<organism evidence="1 2">
    <name type="scientific">Estrella lausannensis</name>
    <dbReference type="NCBI Taxonomy" id="483423"/>
    <lineage>
        <taxon>Bacteria</taxon>
        <taxon>Pseudomonadati</taxon>
        <taxon>Chlamydiota</taxon>
        <taxon>Chlamydiia</taxon>
        <taxon>Parachlamydiales</taxon>
        <taxon>Candidatus Criblamydiaceae</taxon>
        <taxon>Estrella</taxon>
    </lineage>
</organism>
<dbReference type="GO" id="GO:0009279">
    <property type="term" value="C:cell outer membrane"/>
    <property type="evidence" value="ECO:0007669"/>
    <property type="project" value="TreeGrafter"/>
</dbReference>
<evidence type="ECO:0000313" key="2">
    <source>
        <dbReference type="Proteomes" id="UP000220251"/>
    </source>
</evidence>
<dbReference type="GO" id="GO:1990351">
    <property type="term" value="C:transporter complex"/>
    <property type="evidence" value="ECO:0007669"/>
    <property type="project" value="TreeGrafter"/>
</dbReference>
<dbReference type="AlphaFoldDB" id="A0A0H5DNV8"/>
<dbReference type="InterPro" id="IPR050218">
    <property type="entry name" value="LptD"/>
</dbReference>
<reference evidence="2" key="1">
    <citation type="submission" date="2015-06" db="EMBL/GenBank/DDBJ databases">
        <authorList>
            <person name="Bertelli C."/>
        </authorList>
    </citation>
    <scope>NUCLEOTIDE SEQUENCE [LARGE SCALE GENOMIC DNA]</scope>
    <source>
        <strain evidence="2">CRIB-30</strain>
    </source>
</reference>
<protein>
    <submittedName>
        <fullName evidence="1">Conserved putative secreted protein</fullName>
    </submittedName>
</protein>